<dbReference type="Proteomes" id="UP001272137">
    <property type="component" value="Unassembled WGS sequence"/>
</dbReference>
<accession>A0AAW9CNW2</accession>
<sequence>MRERAGIFCLCGGAVPAQAGRRDAPRGKTFGGRAGLVAHGARRRVVASGRRLA</sequence>
<protein>
    <submittedName>
        <fullName evidence="1">Uncharacterized protein</fullName>
    </submittedName>
</protein>
<gene>
    <name evidence="1" type="ORF">C7S16_6584</name>
</gene>
<name>A0AAW9CNW2_BURTH</name>
<evidence type="ECO:0000313" key="1">
    <source>
        <dbReference type="EMBL" id="MDW9252082.1"/>
    </source>
</evidence>
<dbReference type="EMBL" id="QXCT01000001">
    <property type="protein sequence ID" value="MDW9252082.1"/>
    <property type="molecule type" value="Genomic_DNA"/>
</dbReference>
<evidence type="ECO:0000313" key="2">
    <source>
        <dbReference type="Proteomes" id="UP001272137"/>
    </source>
</evidence>
<organism evidence="1 2">
    <name type="scientific">Burkholderia thailandensis</name>
    <dbReference type="NCBI Taxonomy" id="57975"/>
    <lineage>
        <taxon>Bacteria</taxon>
        <taxon>Pseudomonadati</taxon>
        <taxon>Pseudomonadota</taxon>
        <taxon>Betaproteobacteria</taxon>
        <taxon>Burkholderiales</taxon>
        <taxon>Burkholderiaceae</taxon>
        <taxon>Burkholderia</taxon>
        <taxon>pseudomallei group</taxon>
    </lineage>
</organism>
<reference evidence="1" key="1">
    <citation type="submission" date="2018-08" db="EMBL/GenBank/DDBJ databases">
        <title>Identification of Burkholderia cepacia strains that express a Burkholderia pseudomallei-like capsular polysaccharide.</title>
        <authorList>
            <person name="Burtnick M.N."/>
            <person name="Vongsouvath M."/>
            <person name="Newton P."/>
            <person name="Wuthiekanun V."/>
            <person name="Limmathurotsakul D."/>
            <person name="Brett P.J."/>
            <person name="Chantratita N."/>
            <person name="Dance D.A."/>
        </authorList>
    </citation>
    <scope>NUCLEOTIDE SEQUENCE</scope>
    <source>
        <strain evidence="1">SBXCC001</strain>
    </source>
</reference>
<proteinExistence type="predicted"/>
<dbReference type="AlphaFoldDB" id="A0AAW9CNW2"/>
<comment type="caution">
    <text evidence="1">The sequence shown here is derived from an EMBL/GenBank/DDBJ whole genome shotgun (WGS) entry which is preliminary data.</text>
</comment>